<accession>G9XCB5</accession>
<evidence type="ECO:0000256" key="8">
    <source>
        <dbReference type="RuleBase" id="RU003943"/>
    </source>
</evidence>
<keyword evidence="4" id="KW-1003">Cell membrane</keyword>
<dbReference type="SUPFAM" id="SSF81345">
    <property type="entry name" value="ABC transporter involved in vitamin B12 uptake, BtuC"/>
    <property type="match status" value="1"/>
</dbReference>
<dbReference type="Gene3D" id="1.10.3470.10">
    <property type="entry name" value="ABC transporter involved in vitamin B12 uptake, BtuC"/>
    <property type="match status" value="1"/>
</dbReference>
<dbReference type="AlphaFoldDB" id="G9XCB5"/>
<evidence type="ECO:0000313" key="11">
    <source>
        <dbReference type="Proteomes" id="UP000003379"/>
    </source>
</evidence>
<evidence type="ECO:0000256" key="6">
    <source>
        <dbReference type="ARBA" id="ARBA00022989"/>
    </source>
</evidence>
<comment type="caution">
    <text evidence="10">The sequence shown here is derived from an EMBL/GenBank/DDBJ whole genome shotgun (WGS) entry which is preliminary data.</text>
</comment>
<dbReference type="RefSeq" id="WP_009529455.1">
    <property type="nucleotide sequence ID" value="NZ_JH414608.1"/>
</dbReference>
<dbReference type="GO" id="GO:0055085">
    <property type="term" value="P:transmembrane transport"/>
    <property type="evidence" value="ECO:0007669"/>
    <property type="project" value="InterPro"/>
</dbReference>
<evidence type="ECO:0000256" key="1">
    <source>
        <dbReference type="ARBA" id="ARBA00004651"/>
    </source>
</evidence>
<dbReference type="Pfam" id="PF00950">
    <property type="entry name" value="ABC-3"/>
    <property type="match status" value="1"/>
</dbReference>
<evidence type="ECO:0000256" key="5">
    <source>
        <dbReference type="ARBA" id="ARBA00022692"/>
    </source>
</evidence>
<keyword evidence="5 8" id="KW-0812">Transmembrane</keyword>
<feature type="transmembrane region" description="Helical" evidence="9">
    <location>
        <begin position="40"/>
        <end position="59"/>
    </location>
</feature>
<dbReference type="PATRIC" id="fig|796940.3.peg.922"/>
<evidence type="ECO:0008006" key="12">
    <source>
        <dbReference type="Google" id="ProtNLM"/>
    </source>
</evidence>
<feature type="transmembrane region" description="Helical" evidence="9">
    <location>
        <begin position="145"/>
        <end position="163"/>
    </location>
</feature>
<organism evidence="10 11">
    <name type="scientific">Peptoanaerobacter stomatis</name>
    <dbReference type="NCBI Taxonomy" id="796937"/>
    <lineage>
        <taxon>Bacteria</taxon>
        <taxon>Bacillati</taxon>
        <taxon>Bacillota</taxon>
        <taxon>Clostridia</taxon>
        <taxon>Peptostreptococcales</taxon>
        <taxon>Filifactoraceae</taxon>
        <taxon>Peptoanaerobacter</taxon>
    </lineage>
</organism>
<comment type="similarity">
    <text evidence="2 8">Belongs to the ABC-3 integral membrane protein family.</text>
</comment>
<dbReference type="GO" id="GO:0010043">
    <property type="term" value="P:response to zinc ion"/>
    <property type="evidence" value="ECO:0007669"/>
    <property type="project" value="TreeGrafter"/>
</dbReference>
<evidence type="ECO:0000256" key="9">
    <source>
        <dbReference type="SAM" id="Phobius"/>
    </source>
</evidence>
<dbReference type="PANTHER" id="PTHR30477:SF3">
    <property type="entry name" value="METAL TRANSPORT SYSTEM MEMBRANE PROTEIN CT_069-RELATED"/>
    <property type="match status" value="1"/>
</dbReference>
<dbReference type="Proteomes" id="UP000003379">
    <property type="component" value="Unassembled WGS sequence"/>
</dbReference>
<keyword evidence="7 9" id="KW-0472">Membrane</keyword>
<dbReference type="PANTHER" id="PTHR30477">
    <property type="entry name" value="ABC-TRANSPORTER METAL-BINDING PROTEIN"/>
    <property type="match status" value="1"/>
</dbReference>
<feature type="transmembrane region" description="Helical" evidence="9">
    <location>
        <begin position="231"/>
        <end position="249"/>
    </location>
</feature>
<feature type="transmembrane region" description="Helical" evidence="9">
    <location>
        <begin position="12"/>
        <end position="34"/>
    </location>
</feature>
<keyword evidence="6 9" id="KW-1133">Transmembrane helix</keyword>
<keyword evidence="3 8" id="KW-0813">Transport</keyword>
<gene>
    <name evidence="10" type="ORF">HMPREF9628_01492</name>
</gene>
<dbReference type="InterPro" id="IPR001626">
    <property type="entry name" value="ABC_TroCD"/>
</dbReference>
<comment type="subcellular location">
    <subcellularLocation>
        <location evidence="1 8">Cell membrane</location>
        <topology evidence="1 8">Multi-pass membrane protein</topology>
    </subcellularLocation>
</comment>
<evidence type="ECO:0000256" key="3">
    <source>
        <dbReference type="ARBA" id="ARBA00022448"/>
    </source>
</evidence>
<dbReference type="EMBL" id="AFZG01000020">
    <property type="protein sequence ID" value="EHL19412.1"/>
    <property type="molecule type" value="Genomic_DNA"/>
</dbReference>
<name>G9XCB5_9FIRM</name>
<evidence type="ECO:0000313" key="10">
    <source>
        <dbReference type="EMBL" id="EHL19412.1"/>
    </source>
</evidence>
<evidence type="ECO:0000256" key="7">
    <source>
        <dbReference type="ARBA" id="ARBA00023136"/>
    </source>
</evidence>
<evidence type="ECO:0000256" key="2">
    <source>
        <dbReference type="ARBA" id="ARBA00008034"/>
    </source>
</evidence>
<reference evidence="10 11" key="1">
    <citation type="submission" date="2011-08" db="EMBL/GenBank/DDBJ databases">
        <title>The Genome Sequence of Eubacteriaceae bacterium CM5.</title>
        <authorList>
            <consortium name="The Broad Institute Genome Sequencing Platform"/>
            <person name="Earl A."/>
            <person name="Ward D."/>
            <person name="Feldgarden M."/>
            <person name="Gevers D."/>
            <person name="Sizova M."/>
            <person name="Hazen A."/>
            <person name="Epstein S."/>
            <person name="Young S.K."/>
            <person name="Zeng Q."/>
            <person name="Gargeya S."/>
            <person name="Fitzgerald M."/>
            <person name="Haas B."/>
            <person name="Abouelleil A."/>
            <person name="Alvarado L."/>
            <person name="Arachchi H.M."/>
            <person name="Berlin A."/>
            <person name="Brown A."/>
            <person name="Chapman S.B."/>
            <person name="Chen Z."/>
            <person name="Dunbar C."/>
            <person name="Freedman E."/>
            <person name="Gearin G."/>
            <person name="Gellesch M."/>
            <person name="Goldberg J."/>
            <person name="Griggs A."/>
            <person name="Gujja S."/>
            <person name="Heiman D."/>
            <person name="Howarth C."/>
            <person name="Larson L."/>
            <person name="Lui A."/>
            <person name="MacDonald P.J.P."/>
            <person name="Montmayeur A."/>
            <person name="Murphy C."/>
            <person name="Neiman D."/>
            <person name="Pearson M."/>
            <person name="Priest M."/>
            <person name="Roberts A."/>
            <person name="Saif S."/>
            <person name="Shea T."/>
            <person name="Shenoy N."/>
            <person name="Sisk P."/>
            <person name="Stolte C."/>
            <person name="Sykes S."/>
            <person name="Wortman J."/>
            <person name="Nusbaum C."/>
            <person name="Birren B."/>
        </authorList>
    </citation>
    <scope>NUCLEOTIDE SEQUENCE [LARGE SCALE GENOMIC DNA]</scope>
    <source>
        <strain evidence="10 11">CM5</strain>
    </source>
</reference>
<feature type="transmembrane region" description="Helical" evidence="9">
    <location>
        <begin position="66"/>
        <end position="86"/>
    </location>
</feature>
<dbReference type="STRING" id="796937.HMPREF9630_00738"/>
<dbReference type="GO" id="GO:0043190">
    <property type="term" value="C:ATP-binding cassette (ABC) transporter complex"/>
    <property type="evidence" value="ECO:0007669"/>
    <property type="project" value="InterPro"/>
</dbReference>
<evidence type="ECO:0000256" key="4">
    <source>
        <dbReference type="ARBA" id="ARBA00022475"/>
    </source>
</evidence>
<feature type="transmembrane region" description="Helical" evidence="9">
    <location>
        <begin position="189"/>
        <end position="219"/>
    </location>
</feature>
<feature type="transmembrane region" description="Helical" evidence="9">
    <location>
        <begin position="98"/>
        <end position="115"/>
    </location>
</feature>
<dbReference type="HOGENOM" id="CLU_028808_0_0_9"/>
<protein>
    <recommendedName>
        <fullName evidence="12">ABC 3 transport family protein</fullName>
    </recommendedName>
</protein>
<dbReference type="InterPro" id="IPR037294">
    <property type="entry name" value="ABC_BtuC-like"/>
</dbReference>
<proteinExistence type="inferred from homology"/>
<feature type="transmembrane region" description="Helical" evidence="9">
    <location>
        <begin position="261"/>
        <end position="281"/>
    </location>
</feature>
<sequence>MIFDIIFSYDFYVVAIGVCILAIASAMVGCFSVYKGQSLVGDAIGHSSYAGVVLAFMIFQTKSPLILTLGAGIIGAISYHTINVIINNSKIRLDSALAIVLSGFFGLGLVLDSFIQGNANFSNASQAGLRNYIFGQASYIMREDIIFISSFSAISIILMLMFYKELIICIFDKDYAKSLGYSTKMIDNVLLVMMISLICVGLKTVGAILISSFLIIPCIAASQHSKNIKNVLILSSIIASVSSFSGVFISSTVDRMSTGPTIIIVMCILTLLSMVFGKYGMIAERKVRIQI</sequence>